<dbReference type="SUPFAM" id="SSF46955">
    <property type="entry name" value="Putative DNA-binding domain"/>
    <property type="match status" value="1"/>
</dbReference>
<evidence type="ECO:0000259" key="1">
    <source>
        <dbReference type="Pfam" id="PF12728"/>
    </source>
</evidence>
<gene>
    <name evidence="3" type="ORF">DXD90_16740</name>
    <name evidence="2" type="ORF">POY80_16845</name>
</gene>
<reference evidence="2" key="2">
    <citation type="submission" date="2022-10" db="EMBL/GenBank/DDBJ databases">
        <title>Human gut microbiome strain richness.</title>
        <authorList>
            <person name="Chen-Liaw A."/>
        </authorList>
    </citation>
    <scope>NUCLEOTIDE SEQUENCE</scope>
    <source>
        <strain evidence="2">A1_m1001262Bd0_191120</strain>
    </source>
</reference>
<dbReference type="InterPro" id="IPR041657">
    <property type="entry name" value="HTH_17"/>
</dbReference>
<protein>
    <submittedName>
        <fullName evidence="3">DNA-binding protein</fullName>
    </submittedName>
    <submittedName>
        <fullName evidence="2">Helix-turn-helix domain-containing protein</fullName>
    </submittedName>
</protein>
<proteinExistence type="predicted"/>
<dbReference type="RefSeq" id="WP_009127021.1">
    <property type="nucleotide sequence ID" value="NZ_JAQNQY010000022.1"/>
</dbReference>
<evidence type="ECO:0000313" key="4">
    <source>
        <dbReference type="Proteomes" id="UP000263754"/>
    </source>
</evidence>
<evidence type="ECO:0000313" key="3">
    <source>
        <dbReference type="EMBL" id="RGI72856.1"/>
    </source>
</evidence>
<dbReference type="AlphaFoldDB" id="A0A374MN28"/>
<evidence type="ECO:0000313" key="2">
    <source>
        <dbReference type="EMBL" id="MDC1754109.1"/>
    </source>
</evidence>
<dbReference type="GO" id="GO:0003677">
    <property type="term" value="F:DNA binding"/>
    <property type="evidence" value="ECO:0007669"/>
    <property type="project" value="UniProtKB-KW"/>
</dbReference>
<dbReference type="GeneID" id="86051180"/>
<reference evidence="3 4" key="1">
    <citation type="submission" date="2018-08" db="EMBL/GenBank/DDBJ databases">
        <title>A genome reference for cultivated species of the human gut microbiota.</title>
        <authorList>
            <person name="Zou Y."/>
            <person name="Xue W."/>
            <person name="Luo G."/>
        </authorList>
    </citation>
    <scope>NUCLEOTIDE SEQUENCE [LARGE SCALE GENOMIC DNA]</scope>
    <source>
        <strain evidence="3 4">TM10-17</strain>
    </source>
</reference>
<keyword evidence="3" id="KW-0238">DNA-binding</keyword>
<dbReference type="Proteomes" id="UP001218502">
    <property type="component" value="Unassembled WGS sequence"/>
</dbReference>
<sequence length="97" mass="11366">MSYIDNEILERLIGTMVEGFARIEKKLDQMNRLKECMNGDRLLDNVDLAELLGVSQRTLARYRKEGKIKYYSVEKNGKSFYLASEIQEFLLLRGKRT</sequence>
<dbReference type="InterPro" id="IPR009061">
    <property type="entry name" value="DNA-bd_dom_put_sf"/>
</dbReference>
<dbReference type="PANTHER" id="PTHR34585">
    <property type="match status" value="1"/>
</dbReference>
<comment type="caution">
    <text evidence="3">The sequence shown here is derived from an EMBL/GenBank/DDBJ whole genome shotgun (WGS) entry which is preliminary data.</text>
</comment>
<dbReference type="PANTHER" id="PTHR34585:SF22">
    <property type="entry name" value="HELIX-TURN-HELIX DOMAIN-CONTAINING PROTEIN"/>
    <property type="match status" value="1"/>
</dbReference>
<organism evidence="3 4">
    <name type="scientific">Bacteroides uniformis</name>
    <dbReference type="NCBI Taxonomy" id="820"/>
    <lineage>
        <taxon>Bacteria</taxon>
        <taxon>Pseudomonadati</taxon>
        <taxon>Bacteroidota</taxon>
        <taxon>Bacteroidia</taxon>
        <taxon>Bacteroidales</taxon>
        <taxon>Bacteroidaceae</taxon>
        <taxon>Bacteroides</taxon>
    </lineage>
</organism>
<dbReference type="Proteomes" id="UP000263754">
    <property type="component" value="Unassembled WGS sequence"/>
</dbReference>
<accession>A0A374MN28</accession>
<dbReference type="EMBL" id="QSOF01000028">
    <property type="protein sequence ID" value="RGI72856.1"/>
    <property type="molecule type" value="Genomic_DNA"/>
</dbReference>
<dbReference type="EMBL" id="JAQNQY010000022">
    <property type="protein sequence ID" value="MDC1754109.1"/>
    <property type="molecule type" value="Genomic_DNA"/>
</dbReference>
<name>A0A374MN28_BACUN</name>
<feature type="domain" description="Helix-turn-helix" evidence="1">
    <location>
        <begin position="43"/>
        <end position="90"/>
    </location>
</feature>
<dbReference type="Pfam" id="PF12728">
    <property type="entry name" value="HTH_17"/>
    <property type="match status" value="1"/>
</dbReference>
<dbReference type="Gene3D" id="1.10.1660.10">
    <property type="match status" value="1"/>
</dbReference>